<keyword evidence="3" id="KW-1185">Reference proteome</keyword>
<organism evidence="2 3">
    <name type="scientific">Trapa incisa</name>
    <dbReference type="NCBI Taxonomy" id="236973"/>
    <lineage>
        <taxon>Eukaryota</taxon>
        <taxon>Viridiplantae</taxon>
        <taxon>Streptophyta</taxon>
        <taxon>Embryophyta</taxon>
        <taxon>Tracheophyta</taxon>
        <taxon>Spermatophyta</taxon>
        <taxon>Magnoliopsida</taxon>
        <taxon>eudicotyledons</taxon>
        <taxon>Gunneridae</taxon>
        <taxon>Pentapetalae</taxon>
        <taxon>rosids</taxon>
        <taxon>malvids</taxon>
        <taxon>Myrtales</taxon>
        <taxon>Lythraceae</taxon>
        <taxon>Trapa</taxon>
    </lineage>
</organism>
<evidence type="ECO:0000256" key="1">
    <source>
        <dbReference type="SAM" id="MobiDB-lite"/>
    </source>
</evidence>
<feature type="compositionally biased region" description="Gly residues" evidence="1">
    <location>
        <begin position="174"/>
        <end position="183"/>
    </location>
</feature>
<feature type="region of interest" description="Disordered" evidence="1">
    <location>
        <begin position="1"/>
        <end position="70"/>
    </location>
</feature>
<feature type="compositionally biased region" description="Basic residues" evidence="1">
    <location>
        <begin position="25"/>
        <end position="41"/>
    </location>
</feature>
<name>A0AAN7JLS6_9MYRT</name>
<evidence type="ECO:0000313" key="2">
    <source>
        <dbReference type="EMBL" id="KAK4747983.1"/>
    </source>
</evidence>
<dbReference type="EMBL" id="JAXIOK010000019">
    <property type="protein sequence ID" value="KAK4747983.1"/>
    <property type="molecule type" value="Genomic_DNA"/>
</dbReference>
<reference evidence="2 3" key="1">
    <citation type="journal article" date="2023" name="Hortic Res">
        <title>Pangenome of water caltrop reveals structural variations and asymmetric subgenome divergence after allopolyploidization.</title>
        <authorList>
            <person name="Zhang X."/>
            <person name="Chen Y."/>
            <person name="Wang L."/>
            <person name="Yuan Y."/>
            <person name="Fang M."/>
            <person name="Shi L."/>
            <person name="Lu R."/>
            <person name="Comes H.P."/>
            <person name="Ma Y."/>
            <person name="Chen Y."/>
            <person name="Huang G."/>
            <person name="Zhou Y."/>
            <person name="Zheng Z."/>
            <person name="Qiu Y."/>
        </authorList>
    </citation>
    <scope>NUCLEOTIDE SEQUENCE [LARGE SCALE GENOMIC DNA]</scope>
    <source>
        <tissue evidence="2">Roots</tissue>
    </source>
</reference>
<comment type="caution">
    <text evidence="2">The sequence shown here is derived from an EMBL/GenBank/DDBJ whole genome shotgun (WGS) entry which is preliminary data.</text>
</comment>
<gene>
    <name evidence="2" type="ORF">SAY87_014569</name>
</gene>
<dbReference type="AlphaFoldDB" id="A0AAN7JLS6"/>
<accession>A0AAN7JLS6</accession>
<dbReference type="Proteomes" id="UP001345219">
    <property type="component" value="Chromosome 12"/>
</dbReference>
<evidence type="ECO:0000313" key="3">
    <source>
        <dbReference type="Proteomes" id="UP001345219"/>
    </source>
</evidence>
<feature type="region of interest" description="Disordered" evidence="1">
    <location>
        <begin position="86"/>
        <end position="219"/>
    </location>
</feature>
<proteinExistence type="predicted"/>
<sequence length="219" mass="23552">MRTSSTIRRSSRAPELGALLTVSRGSRRKKQQLQARAHPRFPAKYPIHMEKWGPPIHGRPPPTAARRWKEPHPHLEIKTAVVAGQQCQRRAAKAEPAVMRPQVRRPERLQDGQSVPPIGRRRLYQGTPVKNRRPRNQTPGPAEPPPTTEGGVDAGPKLKGSLRPADEGGCEDGSCGGGGVGGGTRRRPPSSQAYGCGGGGVGAQAAGEAREQSTGSWNW</sequence>
<protein>
    <submittedName>
        <fullName evidence="2">Uncharacterized protein</fullName>
    </submittedName>
</protein>